<accession>A0ABR1QTF9</accession>
<gene>
    <name evidence="3" type="ORF">PG986_000210</name>
</gene>
<comment type="caution">
    <text evidence="3">The sequence shown here is derived from an EMBL/GenBank/DDBJ whole genome shotgun (WGS) entry which is preliminary data.</text>
</comment>
<keyword evidence="4" id="KW-1185">Reference proteome</keyword>
<evidence type="ECO:0000256" key="1">
    <source>
        <dbReference type="SAM" id="MobiDB-lite"/>
    </source>
</evidence>
<evidence type="ECO:0000256" key="2">
    <source>
        <dbReference type="SAM" id="SignalP"/>
    </source>
</evidence>
<feature type="compositionally biased region" description="Low complexity" evidence="1">
    <location>
        <begin position="78"/>
        <end position="104"/>
    </location>
</feature>
<feature type="chain" id="PRO_5046264740" evidence="2">
    <location>
        <begin position="41"/>
        <end position="316"/>
    </location>
</feature>
<feature type="compositionally biased region" description="Basic residues" evidence="1">
    <location>
        <begin position="146"/>
        <end position="156"/>
    </location>
</feature>
<evidence type="ECO:0000313" key="4">
    <source>
        <dbReference type="Proteomes" id="UP001391051"/>
    </source>
</evidence>
<dbReference type="Proteomes" id="UP001391051">
    <property type="component" value="Unassembled WGS sequence"/>
</dbReference>
<dbReference type="GeneID" id="92069494"/>
<organism evidence="3 4">
    <name type="scientific">Apiospora aurea</name>
    <dbReference type="NCBI Taxonomy" id="335848"/>
    <lineage>
        <taxon>Eukaryota</taxon>
        <taxon>Fungi</taxon>
        <taxon>Dikarya</taxon>
        <taxon>Ascomycota</taxon>
        <taxon>Pezizomycotina</taxon>
        <taxon>Sordariomycetes</taxon>
        <taxon>Xylariomycetidae</taxon>
        <taxon>Amphisphaeriales</taxon>
        <taxon>Apiosporaceae</taxon>
        <taxon>Apiospora</taxon>
    </lineage>
</organism>
<feature type="signal peptide" evidence="2">
    <location>
        <begin position="1"/>
        <end position="40"/>
    </location>
</feature>
<name>A0ABR1QTF9_9PEZI</name>
<feature type="region of interest" description="Disordered" evidence="1">
    <location>
        <begin position="66"/>
        <end position="173"/>
    </location>
</feature>
<sequence>MEDQEILPTGLGPEILPPPHHHLRMLVLVLVLAAILLVEGSWPWPDCPVNAEDKLILLFNKFGTSGRHGERNPPGPARPAIAIAPDRPETPTGKTNTGKGLTGTIQQPLPMTPPSTGNMSPPTGPSRAPTSPTPKPSQTMQERQQAHKKRHQRQKLQRQQQRQQKLHVPESAELTQLREAIGRLGKRLVGGRPDPQALESVWDRRARLRKVEATLMLMALEAGEQADSLEDRMVDIVYPEPEGYESDYDEGPDAPAGGEDVFTATATAAAAAAAAAPKPTGLLHGGGVAADAGGDDVEMTSVMFRGEDYPFGEDEL</sequence>
<dbReference type="RefSeq" id="XP_066705325.1">
    <property type="nucleotide sequence ID" value="XM_066836432.1"/>
</dbReference>
<feature type="compositionally biased region" description="Polar residues" evidence="1">
    <location>
        <begin position="105"/>
        <end position="121"/>
    </location>
</feature>
<protein>
    <submittedName>
        <fullName evidence="3">Uncharacterized protein</fullName>
    </submittedName>
</protein>
<keyword evidence="2" id="KW-0732">Signal</keyword>
<evidence type="ECO:0000313" key="3">
    <source>
        <dbReference type="EMBL" id="KAK7965933.1"/>
    </source>
</evidence>
<proteinExistence type="predicted"/>
<reference evidence="3 4" key="1">
    <citation type="submission" date="2023-01" db="EMBL/GenBank/DDBJ databases">
        <title>Analysis of 21 Apiospora genomes using comparative genomics revels a genus with tremendous synthesis potential of carbohydrate active enzymes and secondary metabolites.</title>
        <authorList>
            <person name="Sorensen T."/>
        </authorList>
    </citation>
    <scope>NUCLEOTIDE SEQUENCE [LARGE SCALE GENOMIC DNA]</scope>
    <source>
        <strain evidence="3 4">CBS 24483</strain>
    </source>
</reference>
<dbReference type="EMBL" id="JAQQWE010000001">
    <property type="protein sequence ID" value="KAK7965933.1"/>
    <property type="molecule type" value="Genomic_DNA"/>
</dbReference>